<evidence type="ECO:0000313" key="2">
    <source>
        <dbReference type="EMBL" id="NYA72619.1"/>
    </source>
</evidence>
<feature type="signal peptide" evidence="1">
    <location>
        <begin position="1"/>
        <end position="18"/>
    </location>
</feature>
<dbReference type="RefSeq" id="WP_176007428.1">
    <property type="nucleotide sequence ID" value="NZ_JABWMI010000021.1"/>
</dbReference>
<keyword evidence="3" id="KW-1185">Reference proteome</keyword>
<protein>
    <recommendedName>
        <fullName evidence="4">DUF4412 domain-containing protein</fullName>
    </recommendedName>
</protein>
<dbReference type="Proteomes" id="UP000535020">
    <property type="component" value="Unassembled WGS sequence"/>
</dbReference>
<name>A0A7Y9C7Q3_9FLAO</name>
<dbReference type="EMBL" id="JACBJI010000009">
    <property type="protein sequence ID" value="NYA72619.1"/>
    <property type="molecule type" value="Genomic_DNA"/>
</dbReference>
<accession>A0A7Y9C7Q3</accession>
<dbReference type="AlphaFoldDB" id="A0A7Y9C7Q3"/>
<evidence type="ECO:0000256" key="1">
    <source>
        <dbReference type="SAM" id="SignalP"/>
    </source>
</evidence>
<gene>
    <name evidence="2" type="ORF">HZF10_16945</name>
</gene>
<comment type="caution">
    <text evidence="2">The sequence shown here is derived from an EMBL/GenBank/DDBJ whole genome shotgun (WGS) entry which is preliminary data.</text>
</comment>
<evidence type="ECO:0000313" key="3">
    <source>
        <dbReference type="Proteomes" id="UP000535020"/>
    </source>
</evidence>
<proteinExistence type="predicted"/>
<reference evidence="2 3" key="1">
    <citation type="submission" date="2020-07" db="EMBL/GenBank/DDBJ databases">
        <authorList>
            <person name="Sun Q."/>
        </authorList>
    </citation>
    <scope>NUCLEOTIDE SEQUENCE [LARGE SCALE GENOMIC DNA]</scope>
    <source>
        <strain evidence="2 3">MAH-1</strain>
    </source>
</reference>
<feature type="chain" id="PRO_5030847190" description="DUF4412 domain-containing protein" evidence="1">
    <location>
        <begin position="19"/>
        <end position="218"/>
    </location>
</feature>
<keyword evidence="1" id="KW-0732">Signal</keyword>
<evidence type="ECO:0008006" key="4">
    <source>
        <dbReference type="Google" id="ProtNLM"/>
    </source>
</evidence>
<sequence>MKKILFFALMSFTIGSSAQDTIVRRDNEVILGKVMEIRSFDIVYKKFDRQDGPSITLRKDYISQINYQDGKSEDYSQFGVVDEPQKKRTLAETKDYIVKTINEYGYERDSNTRKLKATFEGELLRLVVMNKKYTEAVNDGWLYDFSTAAKFHRVSKRPNNVGLLNIWVGEVVNEKKMKTDEVKLIIEIHDHAAAEQLRLAFMHLRDLQKAAKPQVEQF</sequence>
<organism evidence="2 3">
    <name type="scientific">Flavobacterium agri</name>
    <dbReference type="NCBI Taxonomy" id="2743471"/>
    <lineage>
        <taxon>Bacteria</taxon>
        <taxon>Pseudomonadati</taxon>
        <taxon>Bacteroidota</taxon>
        <taxon>Flavobacteriia</taxon>
        <taxon>Flavobacteriales</taxon>
        <taxon>Flavobacteriaceae</taxon>
        <taxon>Flavobacterium</taxon>
    </lineage>
</organism>